<dbReference type="PATRIC" id="fig|269796.9.peg.3877"/>
<reference evidence="1 2" key="1">
    <citation type="journal article" date="2011" name="Stand. Genomic Sci.">
        <title>Complete genome sequence of Rhodospirillum rubrum type strain (S1).</title>
        <authorList>
            <person name="Munk A.C."/>
            <person name="Copeland A."/>
            <person name="Lucas S."/>
            <person name="Lapidus A."/>
            <person name="Del Rio T.G."/>
            <person name="Barry K."/>
            <person name="Detter J.C."/>
            <person name="Hammon N."/>
            <person name="Israni S."/>
            <person name="Pitluck S."/>
            <person name="Brettin T."/>
            <person name="Bruce D."/>
            <person name="Han C."/>
            <person name="Tapia R."/>
            <person name="Gilna P."/>
            <person name="Schmutz J."/>
            <person name="Larimer F."/>
            <person name="Land M."/>
            <person name="Kyrpides N.C."/>
            <person name="Mavromatis K."/>
            <person name="Richardson P."/>
            <person name="Rohde M."/>
            <person name="Goker M."/>
            <person name="Klenk H.P."/>
            <person name="Zhang Y."/>
            <person name="Roberts G.P."/>
            <person name="Reslewic S."/>
            <person name="Schwartz D.C."/>
        </authorList>
    </citation>
    <scope>NUCLEOTIDE SEQUENCE [LARGE SCALE GENOMIC DNA]</scope>
    <source>
        <strain evidence="2">ATCC 11170 / ATH 1.1.1 / DSM 467 / LMG 4362 / NCIMB 8255 / S1</strain>
    </source>
</reference>
<dbReference type="HOGENOM" id="CLU_003627_0_0_5"/>
<dbReference type="eggNOG" id="COG5635">
    <property type="taxonomic scope" value="Bacteria"/>
</dbReference>
<dbReference type="STRING" id="269796.Rru_A3753"/>
<gene>
    <name evidence="1" type="ordered locus">Rru_A3753</name>
</gene>
<dbReference type="EMBL" id="CP000230">
    <property type="protein sequence ID" value="ABC24547.1"/>
    <property type="molecule type" value="Genomic_DNA"/>
</dbReference>
<dbReference type="KEGG" id="rru:Rru_A3753"/>
<dbReference type="Proteomes" id="UP000001929">
    <property type="component" value="Chromosome"/>
</dbReference>
<proteinExistence type="predicted"/>
<accession>Q2RMU8</accession>
<protein>
    <submittedName>
        <fullName evidence="1">Uncharacterized protein</fullName>
    </submittedName>
</protein>
<keyword evidence="2" id="KW-1185">Reference proteome</keyword>
<dbReference type="RefSeq" id="WP_011391500.1">
    <property type="nucleotide sequence ID" value="NC_007643.1"/>
</dbReference>
<evidence type="ECO:0000313" key="1">
    <source>
        <dbReference type="EMBL" id="ABC24547.1"/>
    </source>
</evidence>
<evidence type="ECO:0000313" key="2">
    <source>
        <dbReference type="Proteomes" id="UP000001929"/>
    </source>
</evidence>
<sequence length="1503" mass="169167">MPLPDIDFKNIREHGGSRHRAFEELCCQFASLEPRAPEAEHYRKGAGADAGVECFTRFPDGQETGWQVKYYWDVHNLLRDLDSALNQALTKHPMLTRYVVCIPFDLSDARTGRGKTPLEKWQAWRDRKIKKATESSRRLTIELWNASTLKERLTREPSQYAGRTFYWFNQQLLTVAWFQQKFESAAADLGNRYTADTSVTLPIRRALLGLARDPDLHRQMETWVRDIFRHGRSAVQSATLLAEVTAPLPADFAQSLLSLEATLPSEPPTASHFYPLKQCRDALNAAARALERTFAWLYNNADGVKDAKDRRDRAYRDLRELHNSIHSMSLELEGESWAYVNQSQILVHGGGGVGKSHLLADVAAYQIERCRPAVLLLGQNFTEGNPWDQILRELDMPAGTSTQHFLGALDAAAQAAGVRGLILVDALNERKGTALWPSRLAGFLKQVEAFPHLGVILSCRTTYLAHVIPDSLTEEVLPRLEHHGFGSKDARAYLKARGFVLPGAPVPAPELNVPLFLKTLCDALERNQQREFPRGMTGVTAIFSFYRDAVQSFVERRLQLDTRRKIVKRAIEALAEAMAWGVTERLPVEQVQPLFDAILPSQADRNRDLLTQLESEGMLTVEVDDDGAEVVRFTFQRFSDHVIAARLIDVHIGAASPAAAFAADAPLLRYVTEPLAWEMAGVVEALAVQLPERFGQELPDLLPAKTSYSVQEAFRESLLWRAQQNFTQRTLDLVHRILGEKEVLSILLHVATEPDNQFNGLYLHDQLKAWPMPERDAKWSIPISLIGADEHSPIMTLIEWAWSNGFDVIEDRRAELAGITLSWCLTTSNRTVRDRATKALSSLMAKRPNLAANLLARFWEIDDDYLRERLLAAIYGALLQGMMDEGTIGTLALAVYTTLFDAGAPPLNTLIRDHGRGIVEYALWRQCLPPEVDLTKARPPYRSPWPLEHIPNEIIENYTDTYGSGARYSDQIVSSAVQDGDFARYVIDSHVRNWSPAPLGVTRLPSDPEVGLSWLADFSATASPEAVTAFMEMAEKAKLLNGRGRWEQTPEREAFEESERAFRSTITSDAWEDYRVSIQPWIANGMGSWAGRSTALFNQRWARRWVCMRAHDLGWSEQLHGAFDRGRQISHGRMSHSVERIGKKYQWLSLYELGGRLADNCAFIGGRNAGEAPGSYPGETCGSLRDIDPSLLAESAQDDGGTRFDEPVWWSPIHPVLKASTPTERLQWLHSQDGMINDVRCIDVAGRDSGRWLVLHSFTSVGERPWGDDERGMDSWARINCVVVKRRDLSRLLRGLQTKRLSDPHALPFIEIYGHEHYIGEYPWHTSFSDFSDWEEPGDGLGSLPTAARPTVTEYTCERGGYDGSIDDAIRVEMPAPWLIRDMELHMSDGRRPTFLDRAGSIRFFDPALTEQGPHAALVDREAFLRTLDKAGLAPVWVIAGEKNVYGGDGKGFGGRLNFTSLYWQQDGDWEIKHYTYFEPPAKKQVETLFGGPVPSWVPVCED</sequence>
<name>Q2RMU8_RHORT</name>
<organism evidence="1 2">
    <name type="scientific">Rhodospirillum rubrum (strain ATCC 11170 / ATH 1.1.1 / DSM 467 / LMG 4362 / NCIMB 8255 / S1)</name>
    <dbReference type="NCBI Taxonomy" id="269796"/>
    <lineage>
        <taxon>Bacteria</taxon>
        <taxon>Pseudomonadati</taxon>
        <taxon>Pseudomonadota</taxon>
        <taxon>Alphaproteobacteria</taxon>
        <taxon>Rhodospirillales</taxon>
        <taxon>Rhodospirillaceae</taxon>
        <taxon>Rhodospirillum</taxon>
    </lineage>
</organism>
<dbReference type="EnsemblBacteria" id="ABC24547">
    <property type="protein sequence ID" value="ABC24547"/>
    <property type="gene ID" value="Rru_A3753"/>
</dbReference>